<dbReference type="RefSeq" id="WP_048741267.1">
    <property type="nucleotide sequence ID" value="NZ_CP047211.1"/>
</dbReference>
<keyword evidence="2" id="KW-1185">Reference proteome</keyword>
<evidence type="ECO:0000313" key="2">
    <source>
        <dbReference type="Proteomes" id="UP001595751"/>
    </source>
</evidence>
<dbReference type="NCBIfam" id="NF040618">
    <property type="entry name" value="PPA1309_fam"/>
    <property type="match status" value="1"/>
</dbReference>
<accession>A0ABV7ZRY0</accession>
<evidence type="ECO:0000313" key="1">
    <source>
        <dbReference type="EMBL" id="MFC3850156.1"/>
    </source>
</evidence>
<dbReference type="Proteomes" id="UP001595751">
    <property type="component" value="Unassembled WGS sequence"/>
</dbReference>
<gene>
    <name evidence="1" type="ORF">ACFORJ_08250</name>
</gene>
<reference evidence="2" key="1">
    <citation type="journal article" date="2019" name="Int. J. Syst. Evol. Microbiol.">
        <title>The Global Catalogue of Microorganisms (GCM) 10K type strain sequencing project: providing services to taxonomists for standard genome sequencing and annotation.</title>
        <authorList>
            <consortium name="The Broad Institute Genomics Platform"/>
            <consortium name="The Broad Institute Genome Sequencing Center for Infectious Disease"/>
            <person name="Wu L."/>
            <person name="Ma J."/>
        </authorList>
    </citation>
    <scope>NUCLEOTIDE SEQUENCE [LARGE SCALE GENOMIC DNA]</scope>
    <source>
        <strain evidence="2">CCUG 53252</strain>
    </source>
</reference>
<protein>
    <submittedName>
        <fullName evidence="1">PPA1309 family protein</fullName>
    </submittedName>
</protein>
<sequence length="188" mass="19738">MPDDRTLSPQALNRAVREAVDFVHAEGWDAPPTLFALVPTELVADALDPDLLDESPLTVVVQEDLPEGIDGGSPELSDFIARTSWPEGVVGAVLAQEILIVAPEDADSVEGLSLEEIRASAGSGAARQARLFTGVLDDGPSLTLIQPRPTDAELAERGPFAEDDVELRSGEGLADGVVAALRSTFQGS</sequence>
<dbReference type="EMBL" id="JBHRZN010000002">
    <property type="protein sequence ID" value="MFC3850156.1"/>
    <property type="molecule type" value="Genomic_DNA"/>
</dbReference>
<proteinExistence type="predicted"/>
<organism evidence="1 2">
    <name type="scientific">Corynebacterium hansenii</name>
    <dbReference type="NCBI Taxonomy" id="394964"/>
    <lineage>
        <taxon>Bacteria</taxon>
        <taxon>Bacillati</taxon>
        <taxon>Actinomycetota</taxon>
        <taxon>Actinomycetes</taxon>
        <taxon>Mycobacteriales</taxon>
        <taxon>Corynebacteriaceae</taxon>
        <taxon>Corynebacterium</taxon>
    </lineage>
</organism>
<comment type="caution">
    <text evidence="1">The sequence shown here is derived from an EMBL/GenBank/DDBJ whole genome shotgun (WGS) entry which is preliminary data.</text>
</comment>
<dbReference type="InterPro" id="IPR047681">
    <property type="entry name" value="PPA1309-like"/>
</dbReference>
<name>A0ABV7ZRY0_9CORY</name>